<evidence type="ECO:0000313" key="3">
    <source>
        <dbReference type="Proteomes" id="UP000325255"/>
    </source>
</evidence>
<protein>
    <submittedName>
        <fullName evidence="2">Glycine zipper family protein</fullName>
    </submittedName>
</protein>
<sequence>MSATASGGRAWIARLLPAIVTAGVAGCAAPAPLGPTVLAVPAKGENFTVFQQHDVTCRQYAAGQVGGQSPGQAAARSGVAGAAVGTGVGAAAGALIGSATGHAGAGAAIGAGGGLLAGTALGAGAGRNVAASTQSRYNNAYTQCMIANGEQIAPPAPPPPRVAYVAPPPVVYAVPPAVVYAAPPAGVAYVPVVPLPARP</sequence>
<organism evidence="2 3">
    <name type="scientific">Rhodovastum atsumiense</name>
    <dbReference type="NCBI Taxonomy" id="504468"/>
    <lineage>
        <taxon>Bacteria</taxon>
        <taxon>Pseudomonadati</taxon>
        <taxon>Pseudomonadota</taxon>
        <taxon>Alphaproteobacteria</taxon>
        <taxon>Acetobacterales</taxon>
        <taxon>Acetobacteraceae</taxon>
        <taxon>Rhodovastum</taxon>
    </lineage>
</organism>
<dbReference type="Pfam" id="PF13436">
    <property type="entry name" value="Gly-zipper_OmpA"/>
    <property type="match status" value="1"/>
</dbReference>
<dbReference type="OrthoDB" id="7226303at2"/>
<accession>A0A5M6IJ91</accession>
<evidence type="ECO:0000313" key="2">
    <source>
        <dbReference type="EMBL" id="KAA5608212.1"/>
    </source>
</evidence>
<dbReference type="RefSeq" id="WP_150045583.1">
    <property type="nucleotide sequence ID" value="NZ_OW485601.1"/>
</dbReference>
<name>A0A5M6IJ91_9PROT</name>
<dbReference type="InterPro" id="IPR025693">
    <property type="entry name" value="Gly-zipper_OmpA-like_dom"/>
</dbReference>
<dbReference type="EMBL" id="VWPK01000097">
    <property type="protein sequence ID" value="KAA5608212.1"/>
    <property type="molecule type" value="Genomic_DNA"/>
</dbReference>
<proteinExistence type="predicted"/>
<gene>
    <name evidence="2" type="ORF">F1189_30190</name>
</gene>
<keyword evidence="3" id="KW-1185">Reference proteome</keyword>
<feature type="domain" description="Glycine-zipper-containing OmpA-like membrane" evidence="1">
    <location>
        <begin position="79"/>
        <end position="120"/>
    </location>
</feature>
<reference evidence="2 3" key="1">
    <citation type="submission" date="2019-09" db="EMBL/GenBank/DDBJ databases">
        <title>Genome sequence of Rhodovastum atsumiense, a diverse member of the Acetobacteraceae family of non-sulfur purple photosynthetic bacteria.</title>
        <authorList>
            <person name="Meyer T."/>
            <person name="Kyndt J."/>
        </authorList>
    </citation>
    <scope>NUCLEOTIDE SEQUENCE [LARGE SCALE GENOMIC DNA]</scope>
    <source>
        <strain evidence="2 3">DSM 21279</strain>
    </source>
</reference>
<dbReference type="Proteomes" id="UP000325255">
    <property type="component" value="Unassembled WGS sequence"/>
</dbReference>
<comment type="caution">
    <text evidence="2">The sequence shown here is derived from an EMBL/GenBank/DDBJ whole genome shotgun (WGS) entry which is preliminary data.</text>
</comment>
<evidence type="ECO:0000259" key="1">
    <source>
        <dbReference type="Pfam" id="PF13436"/>
    </source>
</evidence>
<dbReference type="AlphaFoldDB" id="A0A5M6IJ91"/>